<sequence>MGIKYGEILVSTVRVLFVEKDYTETELNQKNSAREKELHRN</sequence>
<reference evidence="1" key="1">
    <citation type="submission" date="2014-09" db="EMBL/GenBank/DDBJ databases">
        <authorList>
            <person name="Magalhaes I.L.F."/>
            <person name="Oliveira U."/>
            <person name="Santos F.R."/>
            <person name="Vidigal T.H.D.A."/>
            <person name="Brescovit A.D."/>
            <person name="Santos A.J."/>
        </authorList>
    </citation>
    <scope>NUCLEOTIDE SEQUENCE</scope>
    <source>
        <tissue evidence="1">Shoot tissue taken approximately 20 cm above the soil surface</tissue>
    </source>
</reference>
<dbReference type="EMBL" id="GBRH01255403">
    <property type="protein sequence ID" value="JAD42492.1"/>
    <property type="molecule type" value="Transcribed_RNA"/>
</dbReference>
<dbReference type="AlphaFoldDB" id="A0A0A9A622"/>
<accession>A0A0A9A622</accession>
<proteinExistence type="predicted"/>
<name>A0A0A9A622_ARUDO</name>
<organism evidence="1">
    <name type="scientific">Arundo donax</name>
    <name type="common">Giant reed</name>
    <name type="synonym">Donax arundinaceus</name>
    <dbReference type="NCBI Taxonomy" id="35708"/>
    <lineage>
        <taxon>Eukaryota</taxon>
        <taxon>Viridiplantae</taxon>
        <taxon>Streptophyta</taxon>
        <taxon>Embryophyta</taxon>
        <taxon>Tracheophyta</taxon>
        <taxon>Spermatophyta</taxon>
        <taxon>Magnoliopsida</taxon>
        <taxon>Liliopsida</taxon>
        <taxon>Poales</taxon>
        <taxon>Poaceae</taxon>
        <taxon>PACMAD clade</taxon>
        <taxon>Arundinoideae</taxon>
        <taxon>Arundineae</taxon>
        <taxon>Arundo</taxon>
    </lineage>
</organism>
<reference evidence="1" key="2">
    <citation type="journal article" date="2015" name="Data Brief">
        <title>Shoot transcriptome of the giant reed, Arundo donax.</title>
        <authorList>
            <person name="Barrero R.A."/>
            <person name="Guerrero F.D."/>
            <person name="Moolhuijzen P."/>
            <person name="Goolsby J.A."/>
            <person name="Tidwell J."/>
            <person name="Bellgard S.E."/>
            <person name="Bellgard M.I."/>
        </authorList>
    </citation>
    <scope>NUCLEOTIDE SEQUENCE</scope>
    <source>
        <tissue evidence="1">Shoot tissue taken approximately 20 cm above the soil surface</tissue>
    </source>
</reference>
<evidence type="ECO:0000313" key="1">
    <source>
        <dbReference type="EMBL" id="JAD42492.1"/>
    </source>
</evidence>
<protein>
    <submittedName>
        <fullName evidence="1">Uncharacterized protein</fullName>
    </submittedName>
</protein>